<accession>A0A3C0CBR6</accession>
<dbReference type="GeneID" id="78337498"/>
<dbReference type="Pfam" id="PF13151">
    <property type="entry name" value="DUF3990"/>
    <property type="match status" value="1"/>
</dbReference>
<organism evidence="1 2">
    <name type="scientific">Leyella stercorea</name>
    <dbReference type="NCBI Taxonomy" id="363265"/>
    <lineage>
        <taxon>Bacteria</taxon>
        <taxon>Pseudomonadati</taxon>
        <taxon>Bacteroidota</taxon>
        <taxon>Bacteroidia</taxon>
        <taxon>Bacteroidales</taxon>
        <taxon>Prevotellaceae</taxon>
        <taxon>Leyella</taxon>
    </lineage>
</organism>
<dbReference type="InterPro" id="IPR025051">
    <property type="entry name" value="DUF3990"/>
</dbReference>
<reference evidence="1 2" key="1">
    <citation type="submission" date="2018-08" db="EMBL/GenBank/DDBJ databases">
        <title>A genome reference for cultivated species of the human gut microbiota.</title>
        <authorList>
            <person name="Zou Y."/>
            <person name="Xue W."/>
            <person name="Luo G."/>
        </authorList>
    </citation>
    <scope>NUCLEOTIDE SEQUENCE [LARGE SCALE GENOMIC DNA]</scope>
    <source>
        <strain evidence="1 2">AF42-9</strain>
    </source>
</reference>
<protein>
    <submittedName>
        <fullName evidence="1">DUF3990 domain-containing protein</fullName>
    </submittedName>
</protein>
<dbReference type="RefSeq" id="WP_007900866.1">
    <property type="nucleotide sequence ID" value="NZ_CAUBZY010000011.1"/>
</dbReference>
<dbReference type="OrthoDB" id="9813772at2"/>
<evidence type="ECO:0000313" key="1">
    <source>
        <dbReference type="EMBL" id="RHK49647.1"/>
    </source>
</evidence>
<dbReference type="Proteomes" id="UP000286598">
    <property type="component" value="Unassembled WGS sequence"/>
</dbReference>
<evidence type="ECO:0000313" key="2">
    <source>
        <dbReference type="Proteomes" id="UP000286598"/>
    </source>
</evidence>
<comment type="caution">
    <text evidence="1">The sequence shown here is derived from an EMBL/GenBank/DDBJ whole genome shotgun (WGS) entry which is preliminary data.</text>
</comment>
<sequence>MLTVYHGATEVISSPICAFGRPRLDFGRGFYVTDIKEQAVRWAQTMADKRNAQPLLNIYSLDRDAFLAECRHKIFTSYDSEWLEFIVANRRGENLAAAYDYVEGGIANDRVIDTVNLYIQGLVDSATALQQLAFYKPNNQICLLNQTLTDKYLHFYDSERI</sequence>
<dbReference type="EMBL" id="QRNO01000041">
    <property type="protein sequence ID" value="RHK49647.1"/>
    <property type="molecule type" value="Genomic_DNA"/>
</dbReference>
<dbReference type="AlphaFoldDB" id="A0A3C0CBR6"/>
<name>A0A3C0CBR6_9BACT</name>
<keyword evidence="2" id="KW-1185">Reference proteome</keyword>
<gene>
    <name evidence="1" type="ORF">DW060_08550</name>
</gene>
<proteinExistence type="predicted"/>